<evidence type="ECO:0000313" key="6">
    <source>
        <dbReference type="EMBL" id="AQT66958.1"/>
    </source>
</evidence>
<dbReference type="GO" id="GO:0005576">
    <property type="term" value="C:extracellular region"/>
    <property type="evidence" value="ECO:0007669"/>
    <property type="project" value="UniProtKB-SubCell"/>
</dbReference>
<evidence type="ECO:0000259" key="5">
    <source>
        <dbReference type="Pfam" id="PF00700"/>
    </source>
</evidence>
<dbReference type="PANTHER" id="PTHR42792:SF2">
    <property type="entry name" value="FLAGELLIN"/>
    <property type="match status" value="1"/>
</dbReference>
<keyword evidence="2 3" id="KW-0975">Bacterial flagellum</keyword>
<dbReference type="GO" id="GO:0005198">
    <property type="term" value="F:structural molecule activity"/>
    <property type="evidence" value="ECO:0007669"/>
    <property type="project" value="UniProtKB-UniRule"/>
</dbReference>
<dbReference type="Gene3D" id="6.10.10.10">
    <property type="entry name" value="Flagellar export chaperone, C-terminal domain"/>
    <property type="match status" value="1"/>
</dbReference>
<evidence type="ECO:0000259" key="4">
    <source>
        <dbReference type="Pfam" id="PF00669"/>
    </source>
</evidence>
<dbReference type="InterPro" id="IPR042187">
    <property type="entry name" value="Flagellin_C_sub2"/>
</dbReference>
<comment type="subcellular location">
    <subcellularLocation>
        <location evidence="3">Secreted</location>
    </subcellularLocation>
    <subcellularLocation>
        <location evidence="3">Bacterial flagellum</location>
    </subcellularLocation>
</comment>
<feature type="domain" description="Flagellin C-terminal" evidence="5">
    <location>
        <begin position="337"/>
        <end position="421"/>
    </location>
</feature>
<dbReference type="STRING" id="1936003.STSP2_00096"/>
<dbReference type="OrthoDB" id="9796789at2"/>
<accession>A0A1U9NGS9</accession>
<dbReference type="Pfam" id="PF00669">
    <property type="entry name" value="Flagellin_N"/>
    <property type="match status" value="1"/>
</dbReference>
<comment type="similarity">
    <text evidence="1 3">Belongs to the bacterial flagellin family.</text>
</comment>
<sequence>MLTIKNNLMSTNAARHLGSSYSALSESVERLSSGLRINSAKDDAAGMAVRELMRADIAVLRQASRNAQDGISLLQTMEGALSVMDGVLIRMKELAEQAATGSYSQDQRKIMHAEFTEMVEEIDRIANTHAINGIEMLNTADGSINIHIGTAETIAIDKSNMTSSGLGVSIGNSGYQAVSDHGVDSAGDTWLTVDDGGNGENLTLDIQFTDTTNGNESAVSVDFAGAGGGANYSLTQVVDAINAQAGFTMASVTTDSATGKQHLKVASEGSTADGVTITASTGANTTGAGGLAVGAGVTDAGVTEADGANGTDDGRMRTMEGAGINILDTASAEDALSVVGSAIHAKDTVRASLGYKMNRLESTRAVLDIQSENLLTAESRISDVDVATEMAKMTRNQVLAQAGIAMLSQANGMPQMALSLLGR</sequence>
<keyword evidence="6" id="KW-0969">Cilium</keyword>
<keyword evidence="6" id="KW-0966">Cell projection</keyword>
<gene>
    <name evidence="6" type="primary">fliC</name>
    <name evidence="6" type="ORF">STSP2_00096</name>
</gene>
<feature type="domain" description="Flagellin N-terminal" evidence="4">
    <location>
        <begin position="4"/>
        <end position="138"/>
    </location>
</feature>
<dbReference type="Gene3D" id="1.20.1330.10">
    <property type="entry name" value="f41 fragment of flagellin, N-terminal domain"/>
    <property type="match status" value="1"/>
</dbReference>
<dbReference type="Gene3D" id="3.30.70.2120">
    <property type="match status" value="1"/>
</dbReference>
<keyword evidence="6" id="KW-0282">Flagellum</keyword>
<name>A0A1U9NGS9_9BACT</name>
<dbReference type="PANTHER" id="PTHR42792">
    <property type="entry name" value="FLAGELLIN"/>
    <property type="match status" value="1"/>
</dbReference>
<dbReference type="AlphaFoldDB" id="A0A1U9NGS9"/>
<dbReference type="KEGG" id="alus:STSP2_00096"/>
<dbReference type="Proteomes" id="UP000189674">
    <property type="component" value="Chromosome"/>
</dbReference>
<evidence type="ECO:0000313" key="7">
    <source>
        <dbReference type="Proteomes" id="UP000189674"/>
    </source>
</evidence>
<keyword evidence="7" id="KW-1185">Reference proteome</keyword>
<dbReference type="EMBL" id="CP019791">
    <property type="protein sequence ID" value="AQT66958.1"/>
    <property type="molecule type" value="Genomic_DNA"/>
</dbReference>
<organism evidence="6 7">
    <name type="scientific">Anaerohalosphaera lusitana</name>
    <dbReference type="NCBI Taxonomy" id="1936003"/>
    <lineage>
        <taxon>Bacteria</taxon>
        <taxon>Pseudomonadati</taxon>
        <taxon>Planctomycetota</taxon>
        <taxon>Phycisphaerae</taxon>
        <taxon>Sedimentisphaerales</taxon>
        <taxon>Anaerohalosphaeraceae</taxon>
        <taxon>Anaerohalosphaera</taxon>
    </lineage>
</organism>
<keyword evidence="3" id="KW-0964">Secreted</keyword>
<dbReference type="SUPFAM" id="SSF64518">
    <property type="entry name" value="Phase 1 flagellin"/>
    <property type="match status" value="1"/>
</dbReference>
<dbReference type="RefSeq" id="WP_146658821.1">
    <property type="nucleotide sequence ID" value="NZ_CP019791.1"/>
</dbReference>
<comment type="function">
    <text evidence="3">Flagellin is the subunit protein which polymerizes to form the filaments of bacterial flagella.</text>
</comment>
<dbReference type="InterPro" id="IPR046358">
    <property type="entry name" value="Flagellin_C"/>
</dbReference>
<proteinExistence type="inferred from homology"/>
<evidence type="ECO:0000256" key="2">
    <source>
        <dbReference type="ARBA" id="ARBA00023143"/>
    </source>
</evidence>
<dbReference type="InterPro" id="IPR001492">
    <property type="entry name" value="Flagellin"/>
</dbReference>
<dbReference type="InterPro" id="IPR001029">
    <property type="entry name" value="Flagellin_N"/>
</dbReference>
<dbReference type="GO" id="GO:0009288">
    <property type="term" value="C:bacterial-type flagellum"/>
    <property type="evidence" value="ECO:0007669"/>
    <property type="project" value="UniProtKB-SubCell"/>
</dbReference>
<reference evidence="7" key="1">
    <citation type="submission" date="2017-02" db="EMBL/GenBank/DDBJ databases">
        <title>Comparative genomics and description of representatives of a novel lineage of planctomycetes thriving in anoxic sediments.</title>
        <authorList>
            <person name="Spring S."/>
            <person name="Bunk B."/>
            <person name="Sproer C."/>
        </authorList>
    </citation>
    <scope>NUCLEOTIDE SEQUENCE [LARGE SCALE GENOMIC DNA]</scope>
    <source>
        <strain evidence="7">ST-NAGAB-D1</strain>
    </source>
</reference>
<dbReference type="Pfam" id="PF00700">
    <property type="entry name" value="Flagellin_C"/>
    <property type="match status" value="1"/>
</dbReference>
<dbReference type="PRINTS" id="PR00207">
    <property type="entry name" value="FLAGELLIN"/>
</dbReference>
<protein>
    <recommendedName>
        <fullName evidence="3">Flagellin</fullName>
    </recommendedName>
</protein>
<evidence type="ECO:0000256" key="1">
    <source>
        <dbReference type="ARBA" id="ARBA00005709"/>
    </source>
</evidence>
<evidence type="ECO:0000256" key="3">
    <source>
        <dbReference type="RuleBase" id="RU362073"/>
    </source>
</evidence>